<keyword evidence="3" id="KW-1185">Reference proteome</keyword>
<dbReference type="AlphaFoldDB" id="A0A0L6VLC9"/>
<dbReference type="EMBL" id="LAVV01004583">
    <property type="protein sequence ID" value="KNZ61357.1"/>
    <property type="molecule type" value="Genomic_DNA"/>
</dbReference>
<reference evidence="2 3" key="1">
    <citation type="submission" date="2015-08" db="EMBL/GenBank/DDBJ databases">
        <title>Next Generation Sequencing and Analysis of the Genome of Puccinia sorghi L Schw, the Causal Agent of Maize Common Rust.</title>
        <authorList>
            <person name="Rochi L."/>
            <person name="Burguener G."/>
            <person name="Darino M."/>
            <person name="Turjanski A."/>
            <person name="Kreff E."/>
            <person name="Dieguez M.J."/>
            <person name="Sacco F."/>
        </authorList>
    </citation>
    <scope>NUCLEOTIDE SEQUENCE [LARGE SCALE GENOMIC DNA]</scope>
    <source>
        <strain evidence="2 3">RO10H11247</strain>
    </source>
</reference>
<comment type="caution">
    <text evidence="2">The sequence shown here is derived from an EMBL/GenBank/DDBJ whole genome shotgun (WGS) entry which is preliminary data.</text>
</comment>
<dbReference type="Proteomes" id="UP000037035">
    <property type="component" value="Unassembled WGS sequence"/>
</dbReference>
<gene>
    <name evidence="2" type="ORF">VP01_14125g1</name>
</gene>
<name>A0A0L6VLC9_9BASI</name>
<dbReference type="VEuPathDB" id="FungiDB:VP01_14125g1"/>
<evidence type="ECO:0000313" key="3">
    <source>
        <dbReference type="Proteomes" id="UP000037035"/>
    </source>
</evidence>
<proteinExistence type="predicted"/>
<protein>
    <submittedName>
        <fullName evidence="2">Uncharacterized protein</fullName>
    </submittedName>
</protein>
<evidence type="ECO:0000313" key="2">
    <source>
        <dbReference type="EMBL" id="KNZ61357.1"/>
    </source>
</evidence>
<dbReference type="OrthoDB" id="2514243at2759"/>
<feature type="region of interest" description="Disordered" evidence="1">
    <location>
        <begin position="31"/>
        <end position="50"/>
    </location>
</feature>
<accession>A0A0L6VLC9</accession>
<organism evidence="2 3">
    <name type="scientific">Puccinia sorghi</name>
    <dbReference type="NCBI Taxonomy" id="27349"/>
    <lineage>
        <taxon>Eukaryota</taxon>
        <taxon>Fungi</taxon>
        <taxon>Dikarya</taxon>
        <taxon>Basidiomycota</taxon>
        <taxon>Pucciniomycotina</taxon>
        <taxon>Pucciniomycetes</taxon>
        <taxon>Pucciniales</taxon>
        <taxon>Pucciniaceae</taxon>
        <taxon>Puccinia</taxon>
    </lineage>
</organism>
<feature type="non-terminal residue" evidence="2">
    <location>
        <position position="112"/>
    </location>
</feature>
<feature type="compositionally biased region" description="Polar residues" evidence="1">
    <location>
        <begin position="33"/>
        <end position="44"/>
    </location>
</feature>
<sequence>DVLDWRSAEDELDLEYPQIDAGSFFPNPRHNVEYSSSDTPNPQLVPTKKKPGFDLVLTSEIAPKNISSSMDETNILHNKRRANLTRALVASEIPRTYREAMLSSDTSNWSCA</sequence>
<feature type="non-terminal residue" evidence="2">
    <location>
        <position position="1"/>
    </location>
</feature>
<evidence type="ECO:0000256" key="1">
    <source>
        <dbReference type="SAM" id="MobiDB-lite"/>
    </source>
</evidence>